<evidence type="ECO:0000256" key="4">
    <source>
        <dbReference type="ARBA" id="ARBA00023136"/>
    </source>
</evidence>
<feature type="transmembrane region" description="Helical" evidence="6">
    <location>
        <begin position="56"/>
        <end position="80"/>
    </location>
</feature>
<name>A0A5J5L219_9MICC</name>
<dbReference type="GO" id="GO:0140359">
    <property type="term" value="F:ABC-type transporter activity"/>
    <property type="evidence" value="ECO:0007669"/>
    <property type="project" value="InterPro"/>
</dbReference>
<reference evidence="8 9" key="1">
    <citation type="submission" date="2019-05" db="EMBL/GenBank/DDBJ databases">
        <title>Kocuria coralli sp. nov., a novel actinobacterium isolated from coral reef seawater.</title>
        <authorList>
            <person name="Li J."/>
        </authorList>
    </citation>
    <scope>NUCLEOTIDE SEQUENCE [LARGE SCALE GENOMIC DNA]</scope>
    <source>
        <strain evidence="8 9">SCSIO 13007</strain>
    </source>
</reference>
<dbReference type="InterPro" id="IPR013525">
    <property type="entry name" value="ABC2_TM"/>
</dbReference>
<comment type="caution">
    <text evidence="8">The sequence shown here is derived from an EMBL/GenBank/DDBJ whole genome shotgun (WGS) entry which is preliminary data.</text>
</comment>
<evidence type="ECO:0000259" key="7">
    <source>
        <dbReference type="PROSITE" id="PS51012"/>
    </source>
</evidence>
<feature type="transmembrane region" description="Helical" evidence="6">
    <location>
        <begin position="101"/>
        <end position="128"/>
    </location>
</feature>
<dbReference type="PANTHER" id="PTHR43229:SF2">
    <property type="entry name" value="NODULATION PROTEIN J"/>
    <property type="match status" value="1"/>
</dbReference>
<proteinExistence type="inferred from homology"/>
<dbReference type="Pfam" id="PF01061">
    <property type="entry name" value="ABC2_membrane"/>
    <property type="match status" value="1"/>
</dbReference>
<dbReference type="OrthoDB" id="160207at2"/>
<dbReference type="Proteomes" id="UP000325957">
    <property type="component" value="Unassembled WGS sequence"/>
</dbReference>
<keyword evidence="5" id="KW-0046">Antibiotic resistance</keyword>
<accession>A0A5J5L219</accession>
<dbReference type="InterPro" id="IPR047817">
    <property type="entry name" value="ABC2_TM_bact-type"/>
</dbReference>
<keyword evidence="6" id="KW-1003">Cell membrane</keyword>
<evidence type="ECO:0000256" key="3">
    <source>
        <dbReference type="ARBA" id="ARBA00022989"/>
    </source>
</evidence>
<comment type="similarity">
    <text evidence="6">Belongs to the ABC-2 integral membrane protein family.</text>
</comment>
<evidence type="ECO:0000313" key="8">
    <source>
        <dbReference type="EMBL" id="KAA9395136.1"/>
    </source>
</evidence>
<dbReference type="PANTHER" id="PTHR43229">
    <property type="entry name" value="NODULATION PROTEIN J"/>
    <property type="match status" value="1"/>
</dbReference>
<feature type="transmembrane region" description="Helical" evidence="6">
    <location>
        <begin position="134"/>
        <end position="157"/>
    </location>
</feature>
<dbReference type="InterPro" id="IPR051784">
    <property type="entry name" value="Nod_factor_ABC_transporter"/>
</dbReference>
<sequence length="246" mass="25582">MARRVMSQARYETLTMLRNGEQLLLLVILPLIALIALTRMDLLDAVLPAGSSRVDYAVPGVLALSVISNAFSGQGIQTGFDRRYGVLRQLSTTPLGRSGLIAGKLCAILIVLLVQTLLICGVALAMGWRVPWSGVPLAAVLLVLGAVAFTGLGLLVAGTLRAEATLAVVNLLWVLLAVAGGTLAPAGALPEWIAPLVGLLPSAALSDGLRAVLVPASGLSPLGPVVLLTVWAVGAWAATARWFRWS</sequence>
<comment type="caution">
    <text evidence="6">Lacks conserved residue(s) required for the propagation of feature annotation.</text>
</comment>
<evidence type="ECO:0000256" key="2">
    <source>
        <dbReference type="ARBA" id="ARBA00022692"/>
    </source>
</evidence>
<evidence type="ECO:0000256" key="5">
    <source>
        <dbReference type="ARBA" id="ARBA00023251"/>
    </source>
</evidence>
<keyword evidence="9" id="KW-1185">Reference proteome</keyword>
<keyword evidence="4 6" id="KW-0472">Membrane</keyword>
<dbReference type="PIRSF" id="PIRSF006648">
    <property type="entry name" value="DrrB"/>
    <property type="match status" value="1"/>
</dbReference>
<dbReference type="GO" id="GO:0046677">
    <property type="term" value="P:response to antibiotic"/>
    <property type="evidence" value="ECO:0007669"/>
    <property type="project" value="UniProtKB-KW"/>
</dbReference>
<dbReference type="PROSITE" id="PS51012">
    <property type="entry name" value="ABC_TM2"/>
    <property type="match status" value="1"/>
</dbReference>
<feature type="transmembrane region" description="Helical" evidence="6">
    <location>
        <begin position="164"/>
        <end position="186"/>
    </location>
</feature>
<evidence type="ECO:0000313" key="9">
    <source>
        <dbReference type="Proteomes" id="UP000325957"/>
    </source>
</evidence>
<feature type="domain" description="ABC transmembrane type-2" evidence="7">
    <location>
        <begin position="21"/>
        <end position="246"/>
    </location>
</feature>
<dbReference type="EMBL" id="SZWF01000003">
    <property type="protein sequence ID" value="KAA9395136.1"/>
    <property type="molecule type" value="Genomic_DNA"/>
</dbReference>
<organism evidence="8 9">
    <name type="scientific">Kocuria coralli</name>
    <dbReference type="NCBI Taxonomy" id="1461025"/>
    <lineage>
        <taxon>Bacteria</taxon>
        <taxon>Bacillati</taxon>
        <taxon>Actinomycetota</taxon>
        <taxon>Actinomycetes</taxon>
        <taxon>Micrococcales</taxon>
        <taxon>Micrococcaceae</taxon>
        <taxon>Kocuria</taxon>
    </lineage>
</organism>
<gene>
    <name evidence="8" type="ORF">FCK90_03430</name>
</gene>
<evidence type="ECO:0000256" key="1">
    <source>
        <dbReference type="ARBA" id="ARBA00004141"/>
    </source>
</evidence>
<keyword evidence="6" id="KW-0813">Transport</keyword>
<dbReference type="AlphaFoldDB" id="A0A5J5L219"/>
<keyword evidence="2 6" id="KW-0812">Transmembrane</keyword>
<dbReference type="GO" id="GO:0043190">
    <property type="term" value="C:ATP-binding cassette (ABC) transporter complex"/>
    <property type="evidence" value="ECO:0007669"/>
    <property type="project" value="InterPro"/>
</dbReference>
<keyword evidence="3 6" id="KW-1133">Transmembrane helix</keyword>
<comment type="subcellular location">
    <subcellularLocation>
        <location evidence="6">Cell membrane</location>
        <topology evidence="6">Multi-pass membrane protein</topology>
    </subcellularLocation>
    <subcellularLocation>
        <location evidence="1">Membrane</location>
        <topology evidence="1">Multi-pass membrane protein</topology>
    </subcellularLocation>
</comment>
<evidence type="ECO:0000256" key="6">
    <source>
        <dbReference type="RuleBase" id="RU361157"/>
    </source>
</evidence>
<protein>
    <recommendedName>
        <fullName evidence="6">Transport permease protein</fullName>
    </recommendedName>
</protein>
<dbReference type="InterPro" id="IPR000412">
    <property type="entry name" value="ABC_2_transport"/>
</dbReference>